<gene>
    <name evidence="2" type="ORF">COLO4_10826</name>
</gene>
<name>A0A1R3K6Q4_9ROSI</name>
<dbReference type="Proteomes" id="UP000187203">
    <property type="component" value="Unassembled WGS sequence"/>
</dbReference>
<evidence type="ECO:0000313" key="3">
    <source>
        <dbReference type="Proteomes" id="UP000187203"/>
    </source>
</evidence>
<feature type="compositionally biased region" description="Basic and acidic residues" evidence="1">
    <location>
        <begin position="21"/>
        <end position="30"/>
    </location>
</feature>
<organism evidence="2 3">
    <name type="scientific">Corchorus olitorius</name>
    <dbReference type="NCBI Taxonomy" id="93759"/>
    <lineage>
        <taxon>Eukaryota</taxon>
        <taxon>Viridiplantae</taxon>
        <taxon>Streptophyta</taxon>
        <taxon>Embryophyta</taxon>
        <taxon>Tracheophyta</taxon>
        <taxon>Spermatophyta</taxon>
        <taxon>Magnoliopsida</taxon>
        <taxon>eudicotyledons</taxon>
        <taxon>Gunneridae</taxon>
        <taxon>Pentapetalae</taxon>
        <taxon>rosids</taxon>
        <taxon>malvids</taxon>
        <taxon>Malvales</taxon>
        <taxon>Malvaceae</taxon>
        <taxon>Grewioideae</taxon>
        <taxon>Apeibeae</taxon>
        <taxon>Corchorus</taxon>
    </lineage>
</organism>
<feature type="region of interest" description="Disordered" evidence="1">
    <location>
        <begin position="1"/>
        <end position="30"/>
    </location>
</feature>
<evidence type="ECO:0000313" key="2">
    <source>
        <dbReference type="EMBL" id="OMP02770.1"/>
    </source>
</evidence>
<dbReference type="AlphaFoldDB" id="A0A1R3K6Q4"/>
<protein>
    <submittedName>
        <fullName evidence="2">Uncharacterized protein</fullName>
    </submittedName>
</protein>
<sequence>MEDDHGVGRLSRGQRKAAKAAKKEAKKPSK</sequence>
<comment type="caution">
    <text evidence="2">The sequence shown here is derived from an EMBL/GenBank/DDBJ whole genome shotgun (WGS) entry which is preliminary data.</text>
</comment>
<dbReference type="EMBL" id="AWUE01014586">
    <property type="protein sequence ID" value="OMP02770.1"/>
    <property type="molecule type" value="Genomic_DNA"/>
</dbReference>
<proteinExistence type="predicted"/>
<accession>A0A1R3K6Q4</accession>
<reference evidence="3" key="1">
    <citation type="submission" date="2013-09" db="EMBL/GenBank/DDBJ databases">
        <title>Corchorus olitorius genome sequencing.</title>
        <authorList>
            <person name="Alam M."/>
            <person name="Haque M.S."/>
            <person name="Islam M.S."/>
            <person name="Emdad E.M."/>
            <person name="Islam M.M."/>
            <person name="Ahmed B."/>
            <person name="Halim A."/>
            <person name="Hossen Q.M.M."/>
            <person name="Hossain M.Z."/>
            <person name="Ahmed R."/>
            <person name="Khan M.M."/>
            <person name="Islam R."/>
            <person name="Rashid M.M."/>
            <person name="Khan S.A."/>
            <person name="Rahman M.S."/>
            <person name="Alam M."/>
            <person name="Yahiya A.S."/>
            <person name="Khan M.S."/>
            <person name="Azam M.S."/>
            <person name="Haque T."/>
            <person name="Lashkar M.Z.H."/>
            <person name="Akhand A.I."/>
            <person name="Morshed G."/>
            <person name="Roy S."/>
            <person name="Uddin K.S."/>
            <person name="Rabeya T."/>
            <person name="Hossain A.S."/>
            <person name="Chowdhury A."/>
            <person name="Snigdha A.R."/>
            <person name="Mortoza M.S."/>
            <person name="Matin S.A."/>
            <person name="Hoque S.M.E."/>
            <person name="Islam M.K."/>
            <person name="Roy D.K."/>
            <person name="Haider R."/>
            <person name="Moosa M.M."/>
            <person name="Elias S.M."/>
            <person name="Hasan A.M."/>
            <person name="Jahan S."/>
            <person name="Shafiuddin M."/>
            <person name="Mahmood N."/>
            <person name="Shommy N.S."/>
        </authorList>
    </citation>
    <scope>NUCLEOTIDE SEQUENCE [LARGE SCALE GENOMIC DNA]</scope>
    <source>
        <strain evidence="3">cv. O-4</strain>
    </source>
</reference>
<evidence type="ECO:0000256" key="1">
    <source>
        <dbReference type="SAM" id="MobiDB-lite"/>
    </source>
</evidence>
<keyword evidence="3" id="KW-1185">Reference proteome</keyword>